<dbReference type="PANTHER" id="PTHR12112">
    <property type="entry name" value="BNIP - RELATED"/>
    <property type="match status" value="1"/>
</dbReference>
<dbReference type="Pfam" id="PF02833">
    <property type="entry name" value="DHHA2"/>
    <property type="match status" value="1"/>
</dbReference>
<dbReference type="SUPFAM" id="SSF64182">
    <property type="entry name" value="DHH phosphoesterases"/>
    <property type="match status" value="1"/>
</dbReference>
<evidence type="ECO:0000256" key="1">
    <source>
        <dbReference type="ARBA" id="ARBA00010331"/>
    </source>
</evidence>
<accession>A0A034VN65</accession>
<gene>
    <name evidence="3" type="primary">PRUNE</name>
</gene>
<dbReference type="Gene3D" id="3.90.1640.10">
    <property type="entry name" value="inorganic pyrophosphatase (n-terminal core)"/>
    <property type="match status" value="1"/>
</dbReference>
<dbReference type="EMBL" id="GAKP01015028">
    <property type="protein sequence ID" value="JAC43924.1"/>
    <property type="molecule type" value="Transcribed_RNA"/>
</dbReference>
<proteinExistence type="inferred from homology"/>
<dbReference type="SMART" id="SM01131">
    <property type="entry name" value="DHHA2"/>
    <property type="match status" value="1"/>
</dbReference>
<dbReference type="AlphaFoldDB" id="A0A034VN65"/>
<dbReference type="InterPro" id="IPR038222">
    <property type="entry name" value="DHHA2_dom_sf"/>
</dbReference>
<dbReference type="PANTHER" id="PTHR12112:SF39">
    <property type="entry name" value="EG:152A3.5 PROTEIN (FBGN0003116_PN PROTEIN)"/>
    <property type="match status" value="1"/>
</dbReference>
<dbReference type="Gene3D" id="3.10.310.20">
    <property type="entry name" value="DHHA2 domain"/>
    <property type="match status" value="1"/>
</dbReference>
<dbReference type="InterPro" id="IPR038763">
    <property type="entry name" value="DHH_sf"/>
</dbReference>
<dbReference type="InterPro" id="IPR004097">
    <property type="entry name" value="DHHA2"/>
</dbReference>
<dbReference type="OrthoDB" id="374045at2759"/>
<organism evidence="3">
    <name type="scientific">Bactrocera dorsalis</name>
    <name type="common">Oriental fruit fly</name>
    <name type="synonym">Dacus dorsalis</name>
    <dbReference type="NCBI Taxonomy" id="27457"/>
    <lineage>
        <taxon>Eukaryota</taxon>
        <taxon>Metazoa</taxon>
        <taxon>Ecdysozoa</taxon>
        <taxon>Arthropoda</taxon>
        <taxon>Hexapoda</taxon>
        <taxon>Insecta</taxon>
        <taxon>Pterygota</taxon>
        <taxon>Neoptera</taxon>
        <taxon>Endopterygota</taxon>
        <taxon>Diptera</taxon>
        <taxon>Brachycera</taxon>
        <taxon>Muscomorpha</taxon>
        <taxon>Tephritoidea</taxon>
        <taxon>Tephritidae</taxon>
        <taxon>Bactrocera</taxon>
        <taxon>Bactrocera</taxon>
    </lineage>
</organism>
<protein>
    <submittedName>
        <fullName evidence="3">Protein prune-like protein</fullName>
    </submittedName>
</protein>
<feature type="domain" description="DHHA2" evidence="2">
    <location>
        <begin position="224"/>
        <end position="371"/>
    </location>
</feature>
<name>A0A034VN65_BACDO</name>
<reference evidence="3" key="1">
    <citation type="journal article" date="2014" name="BMC Genomics">
        <title>Characterizing the developmental transcriptome of the oriental fruit fly, Bactrocera dorsalis (Diptera: Tephritidae) through comparative genomic analysis with Drosophila melanogaster utilizing modENCODE datasets.</title>
        <authorList>
            <person name="Geib S.M."/>
            <person name="Calla B."/>
            <person name="Hall B."/>
            <person name="Hou S."/>
            <person name="Manoukis N.C."/>
        </authorList>
    </citation>
    <scope>NUCLEOTIDE SEQUENCE</scope>
    <source>
        <strain evidence="3">Punador</strain>
    </source>
</reference>
<sequence>MLNFLKQSRRFVNSAEPVCIVLGNESCDLDSAVCAVTLAYHYQQQKVASSHTTRNFLPVLNIPRRDYALKTEVNYVFQQHAISDEHLTFRDDLQEDYLTRSEFILVDHHVSPFATHCLEVFDHRTFDEKAQLSNVCKLRIELVGSCATLIAEEVLKSMLTPEAKDRDSETIFTLLRSTIVLDTVNFSESANRATPKDFEMCGKLEELLSKLPNSKPLIERTKLFDALVAARADISSLTSMQLLRKDLKILSNGDDSVDIAIPGFPMLVQQFIEKPDAANAVKAFAEETNSAIVILMGMLVENGTVQRDIGLIDFKCKELCQLIEEKLLQSTEPALCLQHYENCHFLNGSFYKMGNIKATRKHVLPLVKQLLDQTPK</sequence>
<evidence type="ECO:0000259" key="2">
    <source>
        <dbReference type="SMART" id="SM01131"/>
    </source>
</evidence>
<dbReference type="GO" id="GO:0004309">
    <property type="term" value="F:exopolyphosphatase activity"/>
    <property type="evidence" value="ECO:0007669"/>
    <property type="project" value="TreeGrafter"/>
</dbReference>
<comment type="similarity">
    <text evidence="1">Belongs to the PPase class C family. Prune subfamily.</text>
</comment>
<dbReference type="GO" id="GO:0005737">
    <property type="term" value="C:cytoplasm"/>
    <property type="evidence" value="ECO:0007669"/>
    <property type="project" value="InterPro"/>
</dbReference>
<evidence type="ECO:0000313" key="3">
    <source>
        <dbReference type="EMBL" id="JAC43924.1"/>
    </source>
</evidence>